<dbReference type="Proteomes" id="UP000027284">
    <property type="component" value="Unassembled WGS sequence"/>
</dbReference>
<reference evidence="12 13" key="1">
    <citation type="submission" date="2014-04" db="EMBL/GenBank/DDBJ databases">
        <title>The Genome Sequence of Thermoanaerobaculum aquaticum MP-01, The First Cultivated Group 23 Acidobacterium.</title>
        <authorList>
            <person name="Stamps B.W."/>
            <person name="Losey N.A."/>
            <person name="Lawson P.A."/>
            <person name="Stevenson B.S."/>
        </authorList>
    </citation>
    <scope>NUCLEOTIDE SEQUENCE [LARGE SCALE GENOMIC DNA]</scope>
    <source>
        <strain evidence="12 13">MP-01</strain>
    </source>
</reference>
<keyword evidence="4 11" id="KW-0547">Nucleotide-binding</keyword>
<evidence type="ECO:0000313" key="13">
    <source>
        <dbReference type="Proteomes" id="UP000027284"/>
    </source>
</evidence>
<keyword evidence="5 11" id="KW-0671">Queuosine biosynthesis</keyword>
<feature type="binding site" evidence="11">
    <location>
        <position position="207"/>
    </location>
    <ligand>
        <name>Zn(2+)</name>
        <dbReference type="ChEBI" id="CHEBI:29105"/>
    </ligand>
</feature>
<evidence type="ECO:0000256" key="6">
    <source>
        <dbReference type="ARBA" id="ARBA00022833"/>
    </source>
</evidence>
<dbReference type="EMBL" id="JMFG01000025">
    <property type="protein sequence ID" value="KDA53206.1"/>
    <property type="molecule type" value="Genomic_DNA"/>
</dbReference>
<dbReference type="CDD" id="cd01995">
    <property type="entry name" value="QueC-like"/>
    <property type="match status" value="1"/>
</dbReference>
<dbReference type="RefSeq" id="WP_038050053.1">
    <property type="nucleotide sequence ID" value="NZ_JMFG01000025.1"/>
</dbReference>
<dbReference type="GO" id="GO:0008616">
    <property type="term" value="P:tRNA queuosine(34) biosynthetic process"/>
    <property type="evidence" value="ECO:0007669"/>
    <property type="project" value="UniProtKB-UniRule"/>
</dbReference>
<evidence type="ECO:0000256" key="5">
    <source>
        <dbReference type="ARBA" id="ARBA00022785"/>
    </source>
</evidence>
<dbReference type="GO" id="GO:0008270">
    <property type="term" value="F:zinc ion binding"/>
    <property type="evidence" value="ECO:0007669"/>
    <property type="project" value="UniProtKB-UniRule"/>
</dbReference>
<evidence type="ECO:0000256" key="3">
    <source>
        <dbReference type="ARBA" id="ARBA00022723"/>
    </source>
</evidence>
<keyword evidence="3 11" id="KW-0479">Metal-binding</keyword>
<dbReference type="NCBIfam" id="TIGR00364">
    <property type="entry name" value="7-cyano-7-deazaguanine synthase QueC"/>
    <property type="match status" value="1"/>
</dbReference>
<name>A0A062XYJ6_9BACT</name>
<dbReference type="GO" id="GO:0005524">
    <property type="term" value="F:ATP binding"/>
    <property type="evidence" value="ECO:0007669"/>
    <property type="project" value="UniProtKB-UniRule"/>
</dbReference>
<keyword evidence="6 11" id="KW-0862">Zinc</keyword>
<dbReference type="UniPathway" id="UPA00391"/>
<dbReference type="Pfam" id="PF06508">
    <property type="entry name" value="QueC"/>
    <property type="match status" value="1"/>
</dbReference>
<dbReference type="InterPro" id="IPR018317">
    <property type="entry name" value="QueC"/>
</dbReference>
<evidence type="ECO:0000256" key="11">
    <source>
        <dbReference type="HAMAP-Rule" id="MF_01633"/>
    </source>
</evidence>
<dbReference type="OrthoDB" id="9789567at2"/>
<sequence length="227" mass="24572">MSGDKAVVLLSGGMDSATAAAWARARWPWVGALSVDYGQRHAFELQAARRVAESLKLSEHRVIKVDLRAFGGSALTDELAVPKNRENIGEGIPVTYVPARNTVLLALLLAYAETRGARHLVMGANVLDYSGYPDCRPDFLRAFQRVANLGTKAGREGAGFEVHAPLLHLTKAGIVCLGYQLGLAFELTFSCYDPPEEGIHCGACDACRLRRQGFAEANLPDPTRYAT</sequence>
<evidence type="ECO:0000256" key="9">
    <source>
        <dbReference type="ARBA" id="ARBA00039149"/>
    </source>
</evidence>
<comment type="catalytic activity">
    <reaction evidence="10 11">
        <text>7-carboxy-7-carbaguanine + NH4(+) + 2 ATP = 7-cyano-7-carbaguanine + 2 AMP + 2 diphosphate + 2 H(+)</text>
        <dbReference type="Rhea" id="RHEA:27982"/>
        <dbReference type="ChEBI" id="CHEBI:15378"/>
        <dbReference type="ChEBI" id="CHEBI:28938"/>
        <dbReference type="ChEBI" id="CHEBI:30616"/>
        <dbReference type="ChEBI" id="CHEBI:33019"/>
        <dbReference type="ChEBI" id="CHEBI:45075"/>
        <dbReference type="ChEBI" id="CHEBI:61036"/>
        <dbReference type="ChEBI" id="CHEBI:456215"/>
        <dbReference type="EC" id="6.3.4.20"/>
    </reaction>
</comment>
<dbReference type="InterPro" id="IPR014729">
    <property type="entry name" value="Rossmann-like_a/b/a_fold"/>
</dbReference>
<protein>
    <recommendedName>
        <fullName evidence="9 11">7-cyano-7-deazaguanine synthase</fullName>
        <ecNumber evidence="9 11">6.3.4.20</ecNumber>
    </recommendedName>
    <alternativeName>
        <fullName evidence="11">7-cyano-7-carbaguanine synthase</fullName>
    </alternativeName>
    <alternativeName>
        <fullName evidence="11">PreQ(0) synthase</fullName>
    </alternativeName>
    <alternativeName>
        <fullName evidence="11">Queuosine biosynthesis protein QueC</fullName>
    </alternativeName>
</protein>
<evidence type="ECO:0000256" key="1">
    <source>
        <dbReference type="ARBA" id="ARBA00005061"/>
    </source>
</evidence>
<evidence type="ECO:0000256" key="7">
    <source>
        <dbReference type="ARBA" id="ARBA00022840"/>
    </source>
</evidence>
<evidence type="ECO:0000256" key="2">
    <source>
        <dbReference type="ARBA" id="ARBA00022598"/>
    </source>
</evidence>
<comment type="caution">
    <text evidence="12">The sequence shown here is derived from an EMBL/GenBank/DDBJ whole genome shotgun (WGS) entry which is preliminary data.</text>
</comment>
<keyword evidence="2 11" id="KW-0436">Ligase</keyword>
<dbReference type="GO" id="GO:0016879">
    <property type="term" value="F:ligase activity, forming carbon-nitrogen bonds"/>
    <property type="evidence" value="ECO:0007669"/>
    <property type="project" value="UniProtKB-UniRule"/>
</dbReference>
<dbReference type="Gene3D" id="3.40.50.620">
    <property type="entry name" value="HUPs"/>
    <property type="match status" value="1"/>
</dbReference>
<evidence type="ECO:0000256" key="10">
    <source>
        <dbReference type="ARBA" id="ARBA00047890"/>
    </source>
</evidence>
<dbReference type="STRING" id="1312852.EG19_06885"/>
<comment type="similarity">
    <text evidence="8 11">Belongs to the QueC family.</text>
</comment>
<comment type="pathway">
    <text evidence="1 11">Purine metabolism; 7-cyano-7-deazaguanine biosynthesis.</text>
</comment>
<comment type="cofactor">
    <cofactor evidence="11">
        <name>Zn(2+)</name>
        <dbReference type="ChEBI" id="CHEBI:29105"/>
    </cofactor>
    <text evidence="11">Binds 1 zinc ion per subunit.</text>
</comment>
<proteinExistence type="inferred from homology"/>
<dbReference type="HAMAP" id="MF_01633">
    <property type="entry name" value="QueC"/>
    <property type="match status" value="1"/>
</dbReference>
<evidence type="ECO:0000256" key="8">
    <source>
        <dbReference type="ARBA" id="ARBA00037993"/>
    </source>
</evidence>
<dbReference type="SUPFAM" id="SSF52402">
    <property type="entry name" value="Adenine nucleotide alpha hydrolases-like"/>
    <property type="match status" value="1"/>
</dbReference>
<evidence type="ECO:0000256" key="4">
    <source>
        <dbReference type="ARBA" id="ARBA00022741"/>
    </source>
</evidence>
<feature type="binding site" evidence="11">
    <location>
        <position position="204"/>
    </location>
    <ligand>
        <name>Zn(2+)</name>
        <dbReference type="ChEBI" id="CHEBI:29105"/>
    </ligand>
</feature>
<feature type="binding site" evidence="11">
    <location>
        <position position="191"/>
    </location>
    <ligand>
        <name>Zn(2+)</name>
        <dbReference type="ChEBI" id="CHEBI:29105"/>
    </ligand>
</feature>
<feature type="binding site" evidence="11">
    <location>
        <position position="201"/>
    </location>
    <ligand>
        <name>Zn(2+)</name>
        <dbReference type="ChEBI" id="CHEBI:29105"/>
    </ligand>
</feature>
<dbReference type="AlphaFoldDB" id="A0A062XYJ6"/>
<keyword evidence="7 11" id="KW-0067">ATP-binding</keyword>
<comment type="function">
    <text evidence="11">Catalyzes the ATP-dependent conversion of 7-carboxy-7-deazaguanine (CDG) to 7-cyano-7-deazaguanine (preQ(0)).</text>
</comment>
<evidence type="ECO:0000313" key="12">
    <source>
        <dbReference type="EMBL" id="KDA53206.1"/>
    </source>
</evidence>
<feature type="binding site" evidence="11">
    <location>
        <begin position="10"/>
        <end position="20"/>
    </location>
    <ligand>
        <name>ATP</name>
        <dbReference type="ChEBI" id="CHEBI:30616"/>
    </ligand>
</feature>
<dbReference type="PANTHER" id="PTHR42914:SF1">
    <property type="entry name" value="7-CYANO-7-DEAZAGUANINE SYNTHASE"/>
    <property type="match status" value="1"/>
</dbReference>
<dbReference type="PANTHER" id="PTHR42914">
    <property type="entry name" value="7-CYANO-7-DEAZAGUANINE SYNTHASE"/>
    <property type="match status" value="1"/>
</dbReference>
<keyword evidence="13" id="KW-1185">Reference proteome</keyword>
<dbReference type="EC" id="6.3.4.20" evidence="9 11"/>
<dbReference type="PIRSF" id="PIRSF006293">
    <property type="entry name" value="ExsB"/>
    <property type="match status" value="1"/>
</dbReference>
<accession>A0A062XYJ6</accession>
<organism evidence="12 13">
    <name type="scientific">Thermoanaerobaculum aquaticum</name>
    <dbReference type="NCBI Taxonomy" id="1312852"/>
    <lineage>
        <taxon>Bacteria</taxon>
        <taxon>Pseudomonadati</taxon>
        <taxon>Acidobacteriota</taxon>
        <taxon>Thermoanaerobaculia</taxon>
        <taxon>Thermoanaerobaculales</taxon>
        <taxon>Thermoanaerobaculaceae</taxon>
        <taxon>Thermoanaerobaculum</taxon>
    </lineage>
</organism>
<gene>
    <name evidence="11" type="primary">queC</name>
    <name evidence="12" type="ORF">EG19_06885</name>
</gene>